<evidence type="ECO:0008006" key="3">
    <source>
        <dbReference type="Google" id="ProtNLM"/>
    </source>
</evidence>
<evidence type="ECO:0000313" key="2">
    <source>
        <dbReference type="Proteomes" id="UP001200145"/>
    </source>
</evidence>
<keyword evidence="2" id="KW-1185">Reference proteome</keyword>
<dbReference type="InterPro" id="IPR011990">
    <property type="entry name" value="TPR-like_helical_dom_sf"/>
</dbReference>
<dbReference type="Proteomes" id="UP001200145">
    <property type="component" value="Unassembled WGS sequence"/>
</dbReference>
<comment type="caution">
    <text evidence="1">The sequence shown here is derived from an EMBL/GenBank/DDBJ whole genome shotgun (WGS) entry which is preliminary data.</text>
</comment>
<dbReference type="RefSeq" id="WP_234865996.1">
    <property type="nucleotide sequence ID" value="NZ_JAKEVY010000002.1"/>
</dbReference>
<reference evidence="1 2" key="1">
    <citation type="submission" date="2022-01" db="EMBL/GenBank/DDBJ databases">
        <title>Flavihumibacter sp. nov., isolated from sediment of a river.</title>
        <authorList>
            <person name="Liu H."/>
        </authorList>
    </citation>
    <scope>NUCLEOTIDE SEQUENCE [LARGE SCALE GENOMIC DNA]</scope>
    <source>
        <strain evidence="1 2">RY-1</strain>
    </source>
</reference>
<sequence length="387" mass="44235">MNYWLFVCFFYFGSVLPLVAQQERYMPRYSSTLHTVLKMEEVRIGRTDLINRYDSTFRLVDHLIDRAHKEISFSPGENSNAAAKLVLKNIHELLLDEGFIFNRSKGSFYESLTPIAPDSPEIPKYLGNLRPAERRAAAKRKPEAYYLADCDISVLLYMAIGELLQLPVTAVWLPKHMILRWELPDNNMLLVETQTGRISNSEVAYREKYRISLAEEVAYEYFKPLGPTELKGLYSMLFGIDKWMYPPCSDSVRGQLLDQALQLRPAMPFLQVMCINHWLITNDTARFNKASELAATLLKITPRHNYYQLVHAYAAIKTGKASEMVVQLEQELQANPANGAMVDMLGYAYLKTGQSEKACEFFSKAKVLGITAHAEKEIQSFIEKSCN</sequence>
<evidence type="ECO:0000313" key="1">
    <source>
        <dbReference type="EMBL" id="MCF1715046.1"/>
    </source>
</evidence>
<dbReference type="EMBL" id="JAKEVY010000002">
    <property type="protein sequence ID" value="MCF1715046.1"/>
    <property type="molecule type" value="Genomic_DNA"/>
</dbReference>
<protein>
    <recommendedName>
        <fullName evidence="3">Tetratricopeptide repeat protein</fullName>
    </recommendedName>
</protein>
<name>A0ABS9BK97_9BACT</name>
<accession>A0ABS9BK97</accession>
<proteinExistence type="predicted"/>
<organism evidence="1 2">
    <name type="scientific">Flavihumibacter fluminis</name>
    <dbReference type="NCBI Taxonomy" id="2909236"/>
    <lineage>
        <taxon>Bacteria</taxon>
        <taxon>Pseudomonadati</taxon>
        <taxon>Bacteroidota</taxon>
        <taxon>Chitinophagia</taxon>
        <taxon>Chitinophagales</taxon>
        <taxon>Chitinophagaceae</taxon>
        <taxon>Flavihumibacter</taxon>
    </lineage>
</organism>
<gene>
    <name evidence="1" type="ORF">L0U88_10450</name>
</gene>
<dbReference type="Gene3D" id="1.25.40.10">
    <property type="entry name" value="Tetratricopeptide repeat domain"/>
    <property type="match status" value="1"/>
</dbReference>
<dbReference type="SUPFAM" id="SSF48452">
    <property type="entry name" value="TPR-like"/>
    <property type="match status" value="1"/>
</dbReference>